<proteinExistence type="predicted"/>
<gene>
    <name evidence="1" type="ORF">M9799_14770</name>
</gene>
<sequence>MLCFAGQDKLIARYCASLCCALKNALALHVRNPSQHCKDQFSNTRSDPPQAMHLNGYPSIQQAANSGLHIQSIVAQAINCLSMNAVSLAVAAQCSALVTPPFSWAQCSSHMLLSQALGWQRIMSREGGMPGSTLPTLMAYAMYGSISGTY</sequence>
<evidence type="ECO:0000313" key="1">
    <source>
        <dbReference type="EMBL" id="UYG51305.1"/>
    </source>
</evidence>
<protein>
    <submittedName>
        <fullName evidence="1">Uncharacterized protein</fullName>
    </submittedName>
</protein>
<evidence type="ECO:0000313" key="2">
    <source>
        <dbReference type="Proteomes" id="UP001162800"/>
    </source>
</evidence>
<name>A0ABY6G8F1_9BURK</name>
<accession>A0ABY6G8F1</accession>
<dbReference type="EMBL" id="CP106881">
    <property type="protein sequence ID" value="UYG51305.1"/>
    <property type="molecule type" value="Genomic_DNA"/>
</dbReference>
<dbReference type="RefSeq" id="WP_231044634.1">
    <property type="nucleotide sequence ID" value="NZ_CP106881.1"/>
</dbReference>
<keyword evidence="2" id="KW-1185">Reference proteome</keyword>
<reference evidence="1" key="1">
    <citation type="submission" date="2022-09" db="EMBL/GenBank/DDBJ databases">
        <title>The complete genome of Acidovorax sp. 5MLIR.</title>
        <authorList>
            <person name="Liu L."/>
            <person name="Yue J."/>
            <person name="Yang F."/>
            <person name="Yuan J."/>
            <person name="Li L."/>
        </authorList>
    </citation>
    <scope>NUCLEOTIDE SEQUENCE</scope>
    <source>
        <strain evidence="1">5MLIR</strain>
    </source>
</reference>
<dbReference type="Proteomes" id="UP001162800">
    <property type="component" value="Chromosome"/>
</dbReference>
<organism evidence="1 2">
    <name type="scientific">Comamonas endophytica</name>
    <dbReference type="NCBI Taxonomy" id="2949090"/>
    <lineage>
        <taxon>Bacteria</taxon>
        <taxon>Pseudomonadati</taxon>
        <taxon>Pseudomonadota</taxon>
        <taxon>Betaproteobacteria</taxon>
        <taxon>Burkholderiales</taxon>
        <taxon>Comamonadaceae</taxon>
        <taxon>Comamonas</taxon>
    </lineage>
</organism>